<dbReference type="PRINTS" id="PR00455">
    <property type="entry name" value="HTHTETR"/>
</dbReference>
<dbReference type="InterPro" id="IPR023772">
    <property type="entry name" value="DNA-bd_HTH_TetR-type_CS"/>
</dbReference>
<dbReference type="GO" id="GO:0000976">
    <property type="term" value="F:transcription cis-regulatory region binding"/>
    <property type="evidence" value="ECO:0007669"/>
    <property type="project" value="TreeGrafter"/>
</dbReference>
<dbReference type="EMBL" id="WITK01000009">
    <property type="protein sequence ID" value="MQW92017.1"/>
    <property type="molecule type" value="Genomic_DNA"/>
</dbReference>
<dbReference type="PANTHER" id="PTHR30055">
    <property type="entry name" value="HTH-TYPE TRANSCRIPTIONAL REGULATOR RUTR"/>
    <property type="match status" value="1"/>
</dbReference>
<feature type="DNA-binding region" description="H-T-H motif" evidence="7 8">
    <location>
        <begin position="31"/>
        <end position="50"/>
    </location>
</feature>
<dbReference type="InterPro" id="IPR009057">
    <property type="entry name" value="Homeodomain-like_sf"/>
</dbReference>
<dbReference type="InterPro" id="IPR036271">
    <property type="entry name" value="Tet_transcr_reg_TetR-rel_C_sf"/>
</dbReference>
<dbReference type="SUPFAM" id="SSF48498">
    <property type="entry name" value="Tetracyclin repressor-like, C-terminal domain"/>
    <property type="match status" value="1"/>
</dbReference>
<evidence type="ECO:0000256" key="1">
    <source>
        <dbReference type="ARBA" id="ARBA00004719"/>
    </source>
</evidence>
<gene>
    <name evidence="7 10" type="primary">betI</name>
    <name evidence="10" type="ORF">GHJ48_06340</name>
</gene>
<comment type="pathway">
    <text evidence="1 7">Amine and polyamine biosynthesis; betaine biosynthesis via choline pathway [regulation].</text>
</comment>
<dbReference type="NCBIfam" id="NF001978">
    <property type="entry name" value="PRK00767.1"/>
    <property type="match status" value="1"/>
</dbReference>
<dbReference type="Proteomes" id="UP000480556">
    <property type="component" value="Unassembled WGS sequence"/>
</dbReference>
<evidence type="ECO:0000256" key="8">
    <source>
        <dbReference type="PROSITE-ProRule" id="PRU00335"/>
    </source>
</evidence>
<feature type="domain" description="HTH tetR-type" evidence="9">
    <location>
        <begin position="8"/>
        <end position="68"/>
    </location>
</feature>
<evidence type="ECO:0000256" key="2">
    <source>
        <dbReference type="ARBA" id="ARBA00022491"/>
    </source>
</evidence>
<dbReference type="GO" id="GO:0003700">
    <property type="term" value="F:DNA-binding transcription factor activity"/>
    <property type="evidence" value="ECO:0007669"/>
    <property type="project" value="UniProtKB-UniRule"/>
</dbReference>
<dbReference type="InterPro" id="IPR001647">
    <property type="entry name" value="HTH_TetR"/>
</dbReference>
<evidence type="ECO:0000256" key="7">
    <source>
        <dbReference type="HAMAP-Rule" id="MF_00768"/>
    </source>
</evidence>
<organism evidence="10 11">
    <name type="scientific">Acinetobacter wanghuae</name>
    <dbReference type="NCBI Taxonomy" id="2662362"/>
    <lineage>
        <taxon>Bacteria</taxon>
        <taxon>Pseudomonadati</taxon>
        <taxon>Pseudomonadota</taxon>
        <taxon>Gammaproteobacteria</taxon>
        <taxon>Moraxellales</taxon>
        <taxon>Moraxellaceae</taxon>
        <taxon>Acinetobacter</taxon>
    </lineage>
</organism>
<dbReference type="Pfam" id="PF00440">
    <property type="entry name" value="TetR_N"/>
    <property type="match status" value="1"/>
</dbReference>
<comment type="function">
    <text evidence="6">Repressor involved in the biosynthesis of the osmoprotectant glycine betaine. It represses transcription of the choline transporter BetT and the genes of BetAB involved in the synthesis of glycine betaine.</text>
</comment>
<proteinExistence type="inferred from homology"/>
<dbReference type="SUPFAM" id="SSF46689">
    <property type="entry name" value="Homeodomain-like"/>
    <property type="match status" value="1"/>
</dbReference>
<evidence type="ECO:0000259" key="9">
    <source>
        <dbReference type="PROSITE" id="PS50977"/>
    </source>
</evidence>
<dbReference type="Pfam" id="PF13977">
    <property type="entry name" value="TetR_C_6"/>
    <property type="match status" value="1"/>
</dbReference>
<dbReference type="GO" id="GO:0019285">
    <property type="term" value="P:glycine betaine biosynthetic process from choline"/>
    <property type="evidence" value="ECO:0007669"/>
    <property type="project" value="UniProtKB-UniRule"/>
</dbReference>
<dbReference type="AlphaFoldDB" id="A0AA90W3R1"/>
<dbReference type="GO" id="GO:0045892">
    <property type="term" value="P:negative regulation of DNA-templated transcription"/>
    <property type="evidence" value="ECO:0007669"/>
    <property type="project" value="UniProtKB-UniRule"/>
</dbReference>
<dbReference type="PROSITE" id="PS50977">
    <property type="entry name" value="HTH_TETR_2"/>
    <property type="match status" value="1"/>
</dbReference>
<protein>
    <recommendedName>
        <fullName evidence="7">HTH-type transcriptional regulator BetI</fullName>
    </recommendedName>
</protein>
<evidence type="ECO:0000256" key="5">
    <source>
        <dbReference type="ARBA" id="ARBA00023163"/>
    </source>
</evidence>
<dbReference type="NCBIfam" id="TIGR03384">
    <property type="entry name" value="betaine_BetI"/>
    <property type="match status" value="1"/>
</dbReference>
<accession>A0AA90W3R1</accession>
<dbReference type="InterPro" id="IPR017757">
    <property type="entry name" value="Tscrpt_rep_BetI"/>
</dbReference>
<evidence type="ECO:0000256" key="3">
    <source>
        <dbReference type="ARBA" id="ARBA00023015"/>
    </source>
</evidence>
<comment type="caution">
    <text evidence="10">The sequence shown here is derived from an EMBL/GenBank/DDBJ whole genome shotgun (WGS) entry which is preliminary data.</text>
</comment>
<keyword evidence="5 7" id="KW-0804">Transcription</keyword>
<dbReference type="HAMAP" id="MF_00768">
    <property type="entry name" value="HTH_type_BetI"/>
    <property type="match status" value="1"/>
</dbReference>
<keyword evidence="4 7" id="KW-0238">DNA-binding</keyword>
<reference evidence="10 11" key="1">
    <citation type="submission" date="2019-10" db="EMBL/GenBank/DDBJ databases">
        <authorList>
            <person name="Dong K."/>
        </authorList>
    </citation>
    <scope>NUCLEOTIDE SEQUENCE [LARGE SCALE GENOMIC DNA]</scope>
    <source>
        <strain evidence="11">dk771</strain>
    </source>
</reference>
<evidence type="ECO:0000313" key="10">
    <source>
        <dbReference type="EMBL" id="MQW92017.1"/>
    </source>
</evidence>
<comment type="function">
    <text evidence="7">Repressor involved in choline regulation of the bet genes.</text>
</comment>
<sequence length="192" mass="21925">MPKVGMQPIRRQQLIDATLAAVNELGFAETSIQQIAQRAGVSTGIISHYFKGKNGLIEATMRYLLQQLTQTVQQKKAEMGDQPEDRLMAIVHANFSTPQTDHAAMKVWLAFWANSLHQPELHRLQQINHHRLHSNLKFEFMKVLDPHRAEQATQALAALIDGFWLRGALMNDEMNLSLPIDICRTFIQKQFE</sequence>
<evidence type="ECO:0000313" key="11">
    <source>
        <dbReference type="Proteomes" id="UP000480556"/>
    </source>
</evidence>
<dbReference type="PANTHER" id="PTHR30055:SF234">
    <property type="entry name" value="HTH-TYPE TRANSCRIPTIONAL REGULATOR BETI"/>
    <property type="match status" value="1"/>
</dbReference>
<evidence type="ECO:0000256" key="6">
    <source>
        <dbReference type="ARBA" id="ARBA00024936"/>
    </source>
</evidence>
<dbReference type="Gene3D" id="1.10.357.10">
    <property type="entry name" value="Tetracycline Repressor, domain 2"/>
    <property type="match status" value="1"/>
</dbReference>
<keyword evidence="3 7" id="KW-0805">Transcription regulation</keyword>
<keyword evidence="2 7" id="KW-0678">Repressor</keyword>
<dbReference type="RefSeq" id="WP_153389284.1">
    <property type="nucleotide sequence ID" value="NZ_WITK01000009.1"/>
</dbReference>
<name>A0AA90W3R1_9GAMM</name>
<dbReference type="InterPro" id="IPR039538">
    <property type="entry name" value="BetI_C"/>
</dbReference>
<dbReference type="InterPro" id="IPR050109">
    <property type="entry name" value="HTH-type_TetR-like_transc_reg"/>
</dbReference>
<evidence type="ECO:0000256" key="4">
    <source>
        <dbReference type="ARBA" id="ARBA00023125"/>
    </source>
</evidence>
<dbReference type="PROSITE" id="PS01081">
    <property type="entry name" value="HTH_TETR_1"/>
    <property type="match status" value="1"/>
</dbReference>